<protein>
    <submittedName>
        <fullName evidence="1">SRPBCC family protein</fullName>
    </submittedName>
</protein>
<evidence type="ECO:0000313" key="1">
    <source>
        <dbReference type="EMBL" id="NGZ75668.1"/>
    </source>
</evidence>
<gene>
    <name evidence="1" type="ORF">GYN08_10060</name>
</gene>
<evidence type="ECO:0000313" key="2">
    <source>
        <dbReference type="Proteomes" id="UP000800303"/>
    </source>
</evidence>
<comment type="caution">
    <text evidence="1">The sequence shown here is derived from an EMBL/GenBank/DDBJ whole genome shotgun (WGS) entry which is preliminary data.</text>
</comment>
<dbReference type="InterPro" id="IPR023393">
    <property type="entry name" value="START-like_dom_sf"/>
</dbReference>
<reference evidence="1 2" key="1">
    <citation type="submission" date="2020-01" db="EMBL/GenBank/DDBJ databases">
        <title>Polyphasic characterisation and genomic insights into a novel alkali tolerant bacterium VR-M41.</title>
        <authorList>
            <person name="Vemuluri V.R."/>
        </authorList>
    </citation>
    <scope>NUCLEOTIDE SEQUENCE [LARGE SCALE GENOMIC DNA]</scope>
    <source>
        <strain evidence="1 2">VR-M41</strain>
    </source>
</reference>
<accession>A0ABX0F3W1</accession>
<dbReference type="Gene3D" id="3.30.530.20">
    <property type="match status" value="1"/>
</dbReference>
<dbReference type="SUPFAM" id="SSF55961">
    <property type="entry name" value="Bet v1-like"/>
    <property type="match status" value="1"/>
</dbReference>
<dbReference type="Pfam" id="PF10604">
    <property type="entry name" value="Polyketide_cyc2"/>
    <property type="match status" value="1"/>
</dbReference>
<sequence>MVVVKEEVVVHAPIALCFDAARDVGLHPRTVWPSTKERTMPGGRRDGLMEKGETVVFEAVHFGVRQRLSSIVEELEAPRFFVDRMTRGAFARMMHRHEFEETAAGTIVRDILDFASPLGPLGRLFDAFVLKRYMRAFILYRQSELKKRAEEMYADHGQLSSKFGESP</sequence>
<dbReference type="CDD" id="cd07820">
    <property type="entry name" value="SRPBCC_3"/>
    <property type="match status" value="1"/>
</dbReference>
<dbReference type="EMBL" id="JAAFGS010000003">
    <property type="protein sequence ID" value="NGZ75668.1"/>
    <property type="molecule type" value="Genomic_DNA"/>
</dbReference>
<keyword evidence="2" id="KW-1185">Reference proteome</keyword>
<dbReference type="InterPro" id="IPR019587">
    <property type="entry name" value="Polyketide_cyclase/dehydratase"/>
</dbReference>
<dbReference type="Proteomes" id="UP000800303">
    <property type="component" value="Unassembled WGS sequence"/>
</dbReference>
<name>A0ABX0F3W1_9BACL</name>
<dbReference type="RefSeq" id="WP_166274087.1">
    <property type="nucleotide sequence ID" value="NZ_JAAFGS010000003.1"/>
</dbReference>
<organism evidence="1 2">
    <name type="scientific">Saccharibacillus alkalitolerans</name>
    <dbReference type="NCBI Taxonomy" id="2705290"/>
    <lineage>
        <taxon>Bacteria</taxon>
        <taxon>Bacillati</taxon>
        <taxon>Bacillota</taxon>
        <taxon>Bacilli</taxon>
        <taxon>Bacillales</taxon>
        <taxon>Paenibacillaceae</taxon>
        <taxon>Saccharibacillus</taxon>
    </lineage>
</organism>
<proteinExistence type="predicted"/>